<sequence length="190" mass="22015">LVTEEVKAHLPTQTFATCKPPEEVCTNDDQSIYDNAEYMSGNWEGGLWILVGSDGRPVKINGKTGHGRHKFFNCDHVRRYTKSIMRGSHGIKGHVNHGGEHFCIVEEQCDTPEIGERADPALYRLDRTYPRAKYVYTHPNTRGYYSEYPDIRQKYQRNPGESNYFKYYNFETGVWSNDHGEKFKNGIRVE</sequence>
<evidence type="ECO:0000313" key="1">
    <source>
        <dbReference type="EMBL" id="SVD59362.1"/>
    </source>
</evidence>
<proteinExistence type="predicted"/>
<protein>
    <submittedName>
        <fullName evidence="1">Uncharacterized protein</fullName>
    </submittedName>
</protein>
<feature type="non-terminal residue" evidence="1">
    <location>
        <position position="1"/>
    </location>
</feature>
<dbReference type="EMBL" id="UINC01160613">
    <property type="protein sequence ID" value="SVD59362.1"/>
    <property type="molecule type" value="Genomic_DNA"/>
</dbReference>
<organism evidence="1">
    <name type="scientific">marine metagenome</name>
    <dbReference type="NCBI Taxonomy" id="408172"/>
    <lineage>
        <taxon>unclassified sequences</taxon>
        <taxon>metagenomes</taxon>
        <taxon>ecological metagenomes</taxon>
    </lineage>
</organism>
<reference evidence="1" key="1">
    <citation type="submission" date="2018-05" db="EMBL/GenBank/DDBJ databases">
        <authorList>
            <person name="Lanie J.A."/>
            <person name="Ng W.-L."/>
            <person name="Kazmierczak K.M."/>
            <person name="Andrzejewski T.M."/>
            <person name="Davidsen T.M."/>
            <person name="Wayne K.J."/>
            <person name="Tettelin H."/>
            <person name="Glass J.I."/>
            <person name="Rusch D."/>
            <person name="Podicherti R."/>
            <person name="Tsui H.-C.T."/>
            <person name="Winkler M.E."/>
        </authorList>
    </citation>
    <scope>NUCLEOTIDE SEQUENCE</scope>
</reference>
<accession>A0A382WKR1</accession>
<gene>
    <name evidence="1" type="ORF">METZ01_LOCUS412216</name>
</gene>
<name>A0A382WKR1_9ZZZZ</name>
<dbReference type="AlphaFoldDB" id="A0A382WKR1"/>